<feature type="domain" description="Transposase IS116/IS110/IS902 C-terminal" evidence="3">
    <location>
        <begin position="277"/>
        <end position="360"/>
    </location>
</feature>
<feature type="domain" description="Transposase IS110-like N-terminal" evidence="2">
    <location>
        <begin position="9"/>
        <end position="165"/>
    </location>
</feature>
<feature type="coiled-coil region" evidence="1">
    <location>
        <begin position="243"/>
        <end position="270"/>
    </location>
</feature>
<dbReference type="GO" id="GO:0004803">
    <property type="term" value="F:transposase activity"/>
    <property type="evidence" value="ECO:0007669"/>
    <property type="project" value="InterPro"/>
</dbReference>
<gene>
    <name evidence="4" type="ORF">HPC62_20760</name>
</gene>
<dbReference type="PANTHER" id="PTHR33055">
    <property type="entry name" value="TRANSPOSASE FOR INSERTION SEQUENCE ELEMENT IS1111A"/>
    <property type="match status" value="1"/>
</dbReference>
<dbReference type="Pfam" id="PF02371">
    <property type="entry name" value="Transposase_20"/>
    <property type="match status" value="1"/>
</dbReference>
<dbReference type="InterPro" id="IPR002525">
    <property type="entry name" value="Transp_IS110-like_N"/>
</dbReference>
<protein>
    <submittedName>
        <fullName evidence="4">IS110 family transposase</fullName>
    </submittedName>
</protein>
<keyword evidence="5" id="KW-1185">Reference proteome</keyword>
<accession>A0A6M8BDT8</accession>
<dbReference type="NCBIfam" id="NF033542">
    <property type="entry name" value="transpos_IS110"/>
    <property type="match status" value="1"/>
</dbReference>
<organism evidence="4 5">
    <name type="scientific">Thermoleptolyngbya sichuanensis A183</name>
    <dbReference type="NCBI Taxonomy" id="2737172"/>
    <lineage>
        <taxon>Bacteria</taxon>
        <taxon>Bacillati</taxon>
        <taxon>Cyanobacteriota</taxon>
        <taxon>Cyanophyceae</taxon>
        <taxon>Oculatellales</taxon>
        <taxon>Oculatellaceae</taxon>
        <taxon>Thermoleptolyngbya</taxon>
        <taxon>Thermoleptolyngbya sichuanensis</taxon>
    </lineage>
</organism>
<evidence type="ECO:0000259" key="3">
    <source>
        <dbReference type="Pfam" id="PF02371"/>
    </source>
</evidence>
<evidence type="ECO:0000313" key="5">
    <source>
        <dbReference type="Proteomes" id="UP000505210"/>
    </source>
</evidence>
<dbReference type="GO" id="GO:0003677">
    <property type="term" value="F:DNA binding"/>
    <property type="evidence" value="ECO:0007669"/>
    <property type="project" value="InterPro"/>
</dbReference>
<dbReference type="InterPro" id="IPR003346">
    <property type="entry name" value="Transposase_20"/>
</dbReference>
<dbReference type="Pfam" id="PF01548">
    <property type="entry name" value="DEDD_Tnp_IS110"/>
    <property type="match status" value="1"/>
</dbReference>
<proteinExistence type="predicted"/>
<dbReference type="KEGG" id="theu:HPC62_20760"/>
<evidence type="ECO:0000313" key="4">
    <source>
        <dbReference type="EMBL" id="QKD84282.1"/>
    </source>
</evidence>
<evidence type="ECO:0000259" key="2">
    <source>
        <dbReference type="Pfam" id="PF01548"/>
    </source>
</evidence>
<dbReference type="RefSeq" id="WP_172358327.1">
    <property type="nucleotide sequence ID" value="NZ_CP053661.1"/>
</dbReference>
<sequence length="433" mass="50173">MERTFVAYIGIDWSDRKHDICLYDPESAQREYSVIGAQPQEIANWVATLQQRYGNSPIAICLEQKRGPLIYALCQYDNLVLFPINPRTVSNYRRAFQPSRAKSDPVDAQILIELLLKHPDKIPPWQAASCELRALRQWSESRRMLVGEKVRLTNRITAALKNFYPQVLEWFEDKDTQVFCDFITQYPDLHSAQAVSAEELTLFFQSHRVIRRSAIERRIHQIQTAGIPLTEDPGMVEPMQWLVQTLVIQLKALLHRLDELNQTIEQLFQSLPDAAFFDALPGAGPHLAPRLLIAFGDDRSRFGSAQAFMSYIGIAPVKEESGKKRWTHWRWSCPKFLRQSFVEWADQSRRHSSWANAFYQQHRRSGKSHPKAIRALAYKWGRILWRCWQDRVPYDEDRYLAALQRKKSPLAAMLVQSPVEMTTTADKCGNSMV</sequence>
<dbReference type="PANTHER" id="PTHR33055:SF3">
    <property type="entry name" value="PUTATIVE TRANSPOSASE FOR IS117-RELATED"/>
    <property type="match status" value="1"/>
</dbReference>
<reference evidence="4 5" key="1">
    <citation type="submission" date="2020-05" db="EMBL/GenBank/DDBJ databases">
        <title>Complete genome sequence of of a novel Thermoleptolyngbya strain isolated from hot springs of Ganzi, Sichuan China.</title>
        <authorList>
            <person name="Tang J."/>
            <person name="Daroch M."/>
            <person name="Li L."/>
            <person name="Waleron K."/>
            <person name="Waleron M."/>
            <person name="Waleron M."/>
        </authorList>
    </citation>
    <scope>NUCLEOTIDE SEQUENCE [LARGE SCALE GENOMIC DNA]</scope>
    <source>
        <strain evidence="4 5">PKUAC-SCTA183</strain>
    </source>
</reference>
<dbReference type="InterPro" id="IPR047650">
    <property type="entry name" value="Transpos_IS110"/>
</dbReference>
<dbReference type="EMBL" id="CP053661">
    <property type="protein sequence ID" value="QKD84282.1"/>
    <property type="molecule type" value="Genomic_DNA"/>
</dbReference>
<evidence type="ECO:0000256" key="1">
    <source>
        <dbReference type="SAM" id="Coils"/>
    </source>
</evidence>
<dbReference type="Proteomes" id="UP000505210">
    <property type="component" value="Chromosome"/>
</dbReference>
<dbReference type="AlphaFoldDB" id="A0A6M8BDT8"/>
<keyword evidence="1" id="KW-0175">Coiled coil</keyword>
<name>A0A6M8BDT8_9CYAN</name>
<dbReference type="GO" id="GO:0006313">
    <property type="term" value="P:DNA transposition"/>
    <property type="evidence" value="ECO:0007669"/>
    <property type="project" value="InterPro"/>
</dbReference>